<evidence type="ECO:0000313" key="1">
    <source>
        <dbReference type="EMBL" id="EEQ08736.1"/>
    </source>
</evidence>
<name>A0ABM9Y4U2_YERMW</name>
<organism evidence="1 2">
    <name type="scientific">Yersinia mollaretii (strain ATCC 43969 / DSM 18520 / CIP 103324 / CNY 7263 / WAIP 204)</name>
    <dbReference type="NCBI Taxonomy" id="349967"/>
    <lineage>
        <taxon>Bacteria</taxon>
        <taxon>Pseudomonadati</taxon>
        <taxon>Pseudomonadota</taxon>
        <taxon>Gammaproteobacteria</taxon>
        <taxon>Enterobacterales</taxon>
        <taxon>Yersiniaceae</taxon>
        <taxon>Yersinia</taxon>
    </lineage>
</organism>
<keyword evidence="2" id="KW-1185">Reference proteome</keyword>
<proteinExistence type="predicted"/>
<evidence type="ECO:0000313" key="2">
    <source>
        <dbReference type="Proteomes" id="UP000003027"/>
    </source>
</evidence>
<accession>A0ABM9Y4U2</accession>
<comment type="caution">
    <text evidence="1">The sequence shown here is derived from an EMBL/GenBank/DDBJ whole genome shotgun (WGS) entry which is preliminary data.</text>
</comment>
<sequence length="38" mass="4246">MTQSNGVAGRLQTPLQHQLSKVRYLRMHSNVGLDQIAP</sequence>
<dbReference type="EMBL" id="AALD02000072">
    <property type="protein sequence ID" value="EEQ08736.1"/>
    <property type="molecule type" value="Genomic_DNA"/>
</dbReference>
<gene>
    <name evidence="1" type="ORF">ymoll0001_40850</name>
</gene>
<protein>
    <submittedName>
        <fullName evidence="1">Uncharacterized protein</fullName>
    </submittedName>
</protein>
<reference evidence="1" key="1">
    <citation type="submission" date="2008-12" db="EMBL/GenBank/DDBJ databases">
        <title>Annotation of the Yersinia mollaretii ATCC 43969 genome.</title>
        <authorList>
            <person name="Read T.D."/>
            <person name="Akmal A."/>
            <person name="Bishop-Lilly K."/>
            <person name="Chen P.E."/>
            <person name="Cook C."/>
            <person name="Kiley M.P."/>
            <person name="Lentz S."/>
            <person name="Mateczun A."/>
            <person name="Nagarajan N."/>
            <person name="Nolan N."/>
            <person name="Osborne B.I."/>
            <person name="Pop M."/>
            <person name="Sozhamannan S."/>
            <person name="Stewart A.C."/>
            <person name="Sulakvelidze A."/>
            <person name="Thomason B."/>
            <person name="Willner K."/>
            <person name="Zwick M.E."/>
        </authorList>
    </citation>
    <scope>NUCLEOTIDE SEQUENCE [LARGE SCALE GENOMIC DNA]</scope>
    <source>
        <strain evidence="1">ATCC 43969</strain>
    </source>
</reference>
<dbReference type="Proteomes" id="UP000003027">
    <property type="component" value="Unassembled WGS sequence"/>
</dbReference>